<dbReference type="Pfam" id="PF00593">
    <property type="entry name" value="TonB_dep_Rec_b-barrel"/>
    <property type="match status" value="1"/>
</dbReference>
<dbReference type="PROSITE" id="PS52016">
    <property type="entry name" value="TONB_DEPENDENT_REC_3"/>
    <property type="match status" value="1"/>
</dbReference>
<sequence>MGKGILSFSYVLRVTLFLLFVVSHMSLYAQSDKIISGVVSDQSGVPLPGVSIVVKGTATGTVTDFDGNFSISVSSPKAVLVFSYVGFITQEKPASSKQPFNIALEEDIQSLNEVVIVGYGSQKKETVTGAISTIKGSELTDVPTSNLSTAITGKLPGVVTIQSSGRPGEDAANIFIRGQSTWVDSSPLIIVDGVERRTFSQIAPNEVESISVLKDASSTAVYGVKGANGVILITTKRGEVGRQKISVSADLGAQQPINIPNFLGSYDHLLLRKQASINDGLNIENDPLISDESLEGFRLGEDIFRYPNLKWYDKAIKSLSFQQKYNVNISGGTEKVKYFVSLGYLNQDGMFKYTNTHNRYSSDTDFKRFNFRSNLDFKVNKFQTLSANISGRKDTKNGFPNISNVFQSLIAQVPYAFPIYNPDGSYAAIAGQGNPIVKIAESGYDRTDVNNYDIVGSLKNDLSFITDGLTLDMNLSYNSSTGSTKSYREQAGTFQYNSVRDDYDQITEYSPLSYTGESPTTTFTRLGIQANMRYTKTIGKSKINTTLVYNQQNDKSNTSNPFVLMGYAGRLEYDFDGKYLAEINAGYNGSENFAPGNQFGFFPAASLGYVISNENFMMPLSSVVTFLKIRGSAGLVGNDKIGGSRFLWQGLYQYLPATGSRLQYIGFGTTNPSSLGGIYETRTENRLLTWEKSLKQNIGLDAKFFGNRLLDITIDVFNEHRTDILMSARSLLNTTGIPSPQYNIGEVKNWGYEIDVSHRNTIGEVGYSLRGWYSFARNEIINYDDPSGTPVMQKYAGYRIGQYRGYKVLGYFTSQEEIDNSPDHSTLGGPIIPGDLRYQDTNGDNKITEADIQPIGFSQVPEIIYSITPEVSWKGFTLNATLQGAANASVLFTSNAGFEFGGAAGGGQVTTMHQDYWTVDNQNASYPSLHLNPQHSNKNVNSFHLKSGNYVRLRNVQLSFELPELFCKKLNIKNMRIVLSGNNLKTWSKVEGFDPETVDQKGESYPQQKVYNLGININL</sequence>
<organism evidence="5 6">
    <name type="scientific">Gelidibacter maritimus</name>
    <dbReference type="NCBI Taxonomy" id="2761487"/>
    <lineage>
        <taxon>Bacteria</taxon>
        <taxon>Pseudomonadati</taxon>
        <taxon>Bacteroidota</taxon>
        <taxon>Flavobacteriia</taxon>
        <taxon>Flavobacteriales</taxon>
        <taxon>Flavobacteriaceae</taxon>
        <taxon>Gelidibacter</taxon>
    </lineage>
</organism>
<accession>A0A7W2R5Y2</accession>
<dbReference type="Proteomes" id="UP000541857">
    <property type="component" value="Unassembled WGS sequence"/>
</dbReference>
<evidence type="ECO:0000259" key="4">
    <source>
        <dbReference type="Pfam" id="PF07715"/>
    </source>
</evidence>
<dbReference type="NCBIfam" id="TIGR04057">
    <property type="entry name" value="SusC_RagA_signa"/>
    <property type="match status" value="1"/>
</dbReference>
<keyword evidence="1" id="KW-1134">Transmembrane beta strand</keyword>
<dbReference type="Gene3D" id="2.60.40.1120">
    <property type="entry name" value="Carboxypeptidase-like, regulatory domain"/>
    <property type="match status" value="1"/>
</dbReference>
<dbReference type="InterPro" id="IPR023996">
    <property type="entry name" value="TonB-dep_OMP_SusC/RagA"/>
</dbReference>
<dbReference type="FunFam" id="2.60.40.1120:FF:000003">
    <property type="entry name" value="Outer membrane protein Omp121"/>
    <property type="match status" value="1"/>
</dbReference>
<dbReference type="Pfam" id="PF13715">
    <property type="entry name" value="CarbopepD_reg_2"/>
    <property type="match status" value="1"/>
</dbReference>
<dbReference type="InterPro" id="IPR023997">
    <property type="entry name" value="TonB-dep_OMP_SusC/RagA_CS"/>
</dbReference>
<dbReference type="AlphaFoldDB" id="A0A7W2R5Y2"/>
<evidence type="ECO:0000313" key="6">
    <source>
        <dbReference type="Proteomes" id="UP000541857"/>
    </source>
</evidence>
<keyword evidence="1" id="KW-0998">Cell outer membrane</keyword>
<dbReference type="SUPFAM" id="SSF49464">
    <property type="entry name" value="Carboxypeptidase regulatory domain-like"/>
    <property type="match status" value="1"/>
</dbReference>
<evidence type="ECO:0000256" key="2">
    <source>
        <dbReference type="RuleBase" id="RU003357"/>
    </source>
</evidence>
<keyword evidence="1 2" id="KW-0472">Membrane</keyword>
<dbReference type="InterPro" id="IPR037066">
    <property type="entry name" value="Plug_dom_sf"/>
</dbReference>
<dbReference type="InterPro" id="IPR012910">
    <property type="entry name" value="Plug_dom"/>
</dbReference>
<feature type="domain" description="TonB-dependent receptor plug" evidence="4">
    <location>
        <begin position="124"/>
        <end position="230"/>
    </location>
</feature>
<evidence type="ECO:0000259" key="3">
    <source>
        <dbReference type="Pfam" id="PF00593"/>
    </source>
</evidence>
<protein>
    <submittedName>
        <fullName evidence="5">TonB-dependent receptor</fullName>
    </submittedName>
</protein>
<dbReference type="EMBL" id="JACGLT010000022">
    <property type="protein sequence ID" value="MBA6154630.1"/>
    <property type="molecule type" value="Genomic_DNA"/>
</dbReference>
<keyword evidence="6" id="KW-1185">Reference proteome</keyword>
<dbReference type="Pfam" id="PF07715">
    <property type="entry name" value="Plug"/>
    <property type="match status" value="1"/>
</dbReference>
<keyword evidence="2" id="KW-0798">TonB box</keyword>
<dbReference type="SUPFAM" id="SSF56935">
    <property type="entry name" value="Porins"/>
    <property type="match status" value="1"/>
</dbReference>
<keyword evidence="1" id="KW-0812">Transmembrane</keyword>
<dbReference type="InterPro" id="IPR000531">
    <property type="entry name" value="Beta-barrel_TonB"/>
</dbReference>
<comment type="caution">
    <text evidence="5">The sequence shown here is derived from an EMBL/GenBank/DDBJ whole genome shotgun (WGS) entry which is preliminary data.</text>
</comment>
<dbReference type="FunFam" id="2.170.130.10:FF:000003">
    <property type="entry name" value="SusC/RagA family TonB-linked outer membrane protein"/>
    <property type="match status" value="1"/>
</dbReference>
<feature type="domain" description="TonB-dependent receptor-like beta-barrel" evidence="3">
    <location>
        <begin position="408"/>
        <end position="984"/>
    </location>
</feature>
<keyword evidence="5" id="KW-0675">Receptor</keyword>
<evidence type="ECO:0000256" key="1">
    <source>
        <dbReference type="PROSITE-ProRule" id="PRU01360"/>
    </source>
</evidence>
<name>A0A7W2R5Y2_9FLAO</name>
<comment type="similarity">
    <text evidence="1 2">Belongs to the TonB-dependent receptor family.</text>
</comment>
<evidence type="ECO:0000313" key="5">
    <source>
        <dbReference type="EMBL" id="MBA6154630.1"/>
    </source>
</evidence>
<dbReference type="GO" id="GO:0009279">
    <property type="term" value="C:cell outer membrane"/>
    <property type="evidence" value="ECO:0007669"/>
    <property type="project" value="UniProtKB-SubCell"/>
</dbReference>
<gene>
    <name evidence="5" type="ORF">H3Z82_18060</name>
</gene>
<dbReference type="RefSeq" id="WP_182206901.1">
    <property type="nucleotide sequence ID" value="NZ_JACGLT010000022.1"/>
</dbReference>
<reference evidence="5 6" key="1">
    <citation type="submission" date="2020-07" db="EMBL/GenBank/DDBJ databases">
        <title>Bacterium isolated from marine sediment.</title>
        <authorList>
            <person name="Shang D."/>
        </authorList>
    </citation>
    <scope>NUCLEOTIDE SEQUENCE [LARGE SCALE GENOMIC DNA]</scope>
    <source>
        <strain evidence="5 6">F6074</strain>
    </source>
</reference>
<proteinExistence type="inferred from homology"/>
<comment type="subcellular location">
    <subcellularLocation>
        <location evidence="1">Cell outer membrane</location>
        <topology evidence="1">Multi-pass membrane protein</topology>
    </subcellularLocation>
</comment>
<keyword evidence="1" id="KW-0813">Transport</keyword>
<dbReference type="InterPro" id="IPR008969">
    <property type="entry name" value="CarboxyPept-like_regulatory"/>
</dbReference>
<dbReference type="InterPro" id="IPR039426">
    <property type="entry name" value="TonB-dep_rcpt-like"/>
</dbReference>
<dbReference type="Gene3D" id="2.170.130.10">
    <property type="entry name" value="TonB-dependent receptor, plug domain"/>
    <property type="match status" value="1"/>
</dbReference>
<dbReference type="NCBIfam" id="TIGR04056">
    <property type="entry name" value="OMP_RagA_SusC"/>
    <property type="match status" value="1"/>
</dbReference>